<keyword evidence="2" id="KW-1185">Reference proteome</keyword>
<evidence type="ECO:0000313" key="2">
    <source>
        <dbReference type="Proteomes" id="UP000072741"/>
    </source>
</evidence>
<comment type="caution">
    <text evidence="1">The sequence shown here is derived from an EMBL/GenBank/DDBJ whole genome shotgun (WGS) entry which is preliminary data.</text>
</comment>
<proteinExistence type="predicted"/>
<name>A0A147GPK2_9BURK</name>
<reference evidence="1 2" key="1">
    <citation type="journal article" date="2016" name="Front. Microbiol.">
        <title>Genomic Resource of Rice Seed Associated Bacteria.</title>
        <authorList>
            <person name="Midha S."/>
            <person name="Bansal K."/>
            <person name="Sharma S."/>
            <person name="Kumar N."/>
            <person name="Patil P.P."/>
            <person name="Chaudhry V."/>
            <person name="Patil P.B."/>
        </authorList>
    </citation>
    <scope>NUCLEOTIDE SEQUENCE [LARGE SCALE GENOMIC DNA]</scope>
    <source>
        <strain evidence="1 2">NS331</strain>
    </source>
</reference>
<dbReference type="Proteomes" id="UP000072741">
    <property type="component" value="Unassembled WGS sequence"/>
</dbReference>
<gene>
    <name evidence="1" type="ORF">NS331_19305</name>
</gene>
<protein>
    <submittedName>
        <fullName evidence="1">Uncharacterized protein</fullName>
    </submittedName>
</protein>
<dbReference type="AlphaFoldDB" id="A0A147GPK2"/>
<evidence type="ECO:0000313" key="1">
    <source>
        <dbReference type="EMBL" id="KTT16138.1"/>
    </source>
</evidence>
<sequence>MPTMEQPQWFHAQRPAEPVPIDRQGSRFDSNQWHAMRAWAPANRIWRDYEDHGVAAGDQPDAQTMAQLLRDAAGLGLTGASAEDYVQCTWLHEKRDEGASRVLDWAQPANARLLKRIQAALAAEPQARFASLFHLFTRG</sequence>
<accession>A0A147GPK2</accession>
<dbReference type="EMBL" id="LDSL01000130">
    <property type="protein sequence ID" value="KTT16138.1"/>
    <property type="molecule type" value="Genomic_DNA"/>
</dbReference>
<dbReference type="PATRIC" id="fig|433924.3.peg.875"/>
<organism evidence="1 2">
    <name type="scientific">Pseudacidovorax intermedius</name>
    <dbReference type="NCBI Taxonomy" id="433924"/>
    <lineage>
        <taxon>Bacteria</taxon>
        <taxon>Pseudomonadati</taxon>
        <taxon>Pseudomonadota</taxon>
        <taxon>Betaproteobacteria</taxon>
        <taxon>Burkholderiales</taxon>
        <taxon>Comamonadaceae</taxon>
        <taxon>Pseudacidovorax</taxon>
    </lineage>
</organism>